<accession>A0A6N0NXD3</accession>
<dbReference type="SMART" id="SM00933">
    <property type="entry name" value="NurA"/>
    <property type="match status" value="1"/>
</dbReference>
<evidence type="ECO:0000259" key="1">
    <source>
        <dbReference type="SMART" id="SM00933"/>
    </source>
</evidence>
<organism evidence="2 3">
    <name type="scientific">Metallosphaera tengchongensis</name>
    <dbReference type="NCBI Taxonomy" id="1532350"/>
    <lineage>
        <taxon>Archaea</taxon>
        <taxon>Thermoproteota</taxon>
        <taxon>Thermoprotei</taxon>
        <taxon>Sulfolobales</taxon>
        <taxon>Sulfolobaceae</taxon>
        <taxon>Metallosphaera</taxon>
    </lineage>
</organism>
<dbReference type="Proteomes" id="UP000509301">
    <property type="component" value="Chromosome"/>
</dbReference>
<dbReference type="AlphaFoldDB" id="A0A6N0NXD3"/>
<name>A0A6N0NXD3_9CREN</name>
<gene>
    <name evidence="2" type="ORF">GWK48_04565</name>
</gene>
<dbReference type="KEGG" id="mten:GWK48_04565"/>
<dbReference type="OrthoDB" id="34210at2157"/>
<keyword evidence="3" id="KW-1185">Reference proteome</keyword>
<proteinExistence type="predicted"/>
<dbReference type="EMBL" id="CP049074">
    <property type="protein sequence ID" value="QKQ99759.1"/>
    <property type="molecule type" value="Genomic_DNA"/>
</dbReference>
<dbReference type="GeneID" id="55641197"/>
<protein>
    <submittedName>
        <fullName evidence="2">DNA double-strand break repair nuclease NurA</fullName>
    </submittedName>
</protein>
<dbReference type="Pfam" id="PF09376">
    <property type="entry name" value="NurA"/>
    <property type="match status" value="1"/>
</dbReference>
<evidence type="ECO:0000313" key="2">
    <source>
        <dbReference type="EMBL" id="QKQ99759.1"/>
    </source>
</evidence>
<dbReference type="InterPro" id="IPR018977">
    <property type="entry name" value="NurA_domain"/>
</dbReference>
<reference evidence="2 3" key="1">
    <citation type="submission" date="2020-02" db="EMBL/GenBank/DDBJ databases">
        <title>Comparative genome analysis reveals the metabolism and evolution of the thermophilic archaeal genus Metallosphaera.</title>
        <authorList>
            <person name="Jiang C."/>
        </authorList>
    </citation>
    <scope>NUCLEOTIDE SEQUENCE [LARGE SCALE GENOMIC DNA]</scope>
    <source>
        <strain evidence="2 3">Ric-A</strain>
    </source>
</reference>
<evidence type="ECO:0000313" key="3">
    <source>
        <dbReference type="Proteomes" id="UP000509301"/>
    </source>
</evidence>
<dbReference type="RefSeq" id="WP_174630048.1">
    <property type="nucleotide sequence ID" value="NZ_CP049074.1"/>
</dbReference>
<feature type="domain" description="NurA" evidence="1">
    <location>
        <begin position="25"/>
        <end position="207"/>
    </location>
</feature>
<sequence length="245" mass="28373">MSVISESGVSNTVVRLENENNYIFDKVAAVDGSLHEFYTEEGLSSYVNACVVFFDLKGNLIRYLGSKVREMIVNGKGEEAMRRIEYEEANSISDTSVIFMDRKLTMDVSLGLKVPDSVIAIVKDFDQLERRKLTNIPKAPWLILDEGEIRQGYVKLKEGGWVFRLETNVRWDKEKILALLYLLSREPIPEALGYNYPLYLVDKMAKFYRDRAKRALDFLSNKQLIRYRSFRSLVEGRRNSWSSNQ</sequence>